<keyword evidence="9" id="KW-0998">Cell outer membrane</keyword>
<keyword evidence="10" id="KW-0175">Coiled coil</keyword>
<keyword evidence="4" id="KW-1134">Transmembrane beta strand</keyword>
<dbReference type="GO" id="GO:0009279">
    <property type="term" value="C:cell outer membrane"/>
    <property type="evidence" value="ECO:0007669"/>
    <property type="project" value="UniProtKB-SubCell"/>
</dbReference>
<dbReference type="Proteomes" id="UP000318717">
    <property type="component" value="Unassembled WGS sequence"/>
</dbReference>
<sequence>MKQFKFLPVSLAVAATLAAAPALADSELEELKQRLAELEAKQDTSSYVDDQQPLVLSSKSEVPEGVVFTGYARYGMQYAVDDATRVTTDGALTGNSTGRLGNEDNGGEFQFGKFFESDSGAIWDVQVMLEHWQGDADGDAVGLKKFYAGATNLFESQEELYIWAGRDFHQRPQTDLNDYFWMMHDGQGGGFYNLDLGGVMFDMSVVGQVDGASVGDNGRYAVTSKLHGISLGEADVSFYANYGFTSEDDLKNTSEKTGSEVDAASSAYQLVGQVEMYNQNLIVRYSNNSLDSVFDLAEDQTALLVSFDGRYSLTEQWGVEYLAGYQSLEGKDVEDRVNTNVIVRPAYAWNDTHSTWLEMGYSVVDFDEIDATNSSWKTTLSQNIAFGDMGTARPMLRFYATVGNSDNEYTINHSDPTYVRDEDTLTVGAMFEAWW</sequence>
<evidence type="ECO:0000256" key="3">
    <source>
        <dbReference type="ARBA" id="ARBA00022448"/>
    </source>
</evidence>
<evidence type="ECO:0000256" key="10">
    <source>
        <dbReference type="SAM" id="Coils"/>
    </source>
</evidence>
<keyword evidence="8" id="KW-0472">Membrane</keyword>
<comment type="subcellular location">
    <subcellularLocation>
        <location evidence="1">Cell outer membrane</location>
        <topology evidence="1">Multi-pass membrane protein</topology>
    </subcellularLocation>
</comment>
<feature type="chain" id="PRO_5021308783" evidence="11">
    <location>
        <begin position="25"/>
        <end position="435"/>
    </location>
</feature>
<proteinExistence type="inferred from homology"/>
<evidence type="ECO:0000256" key="11">
    <source>
        <dbReference type="SAM" id="SignalP"/>
    </source>
</evidence>
<dbReference type="RefSeq" id="WP_141347194.1">
    <property type="nucleotide sequence ID" value="NZ_BJLF01000025.1"/>
</dbReference>
<evidence type="ECO:0000256" key="7">
    <source>
        <dbReference type="ARBA" id="ARBA00023114"/>
    </source>
</evidence>
<dbReference type="GO" id="GO:0006811">
    <property type="term" value="P:monoatomic ion transport"/>
    <property type="evidence" value="ECO:0007669"/>
    <property type="project" value="UniProtKB-KW"/>
</dbReference>
<evidence type="ECO:0000256" key="2">
    <source>
        <dbReference type="ARBA" id="ARBA00007055"/>
    </source>
</evidence>
<dbReference type="InterPro" id="IPR050286">
    <property type="entry name" value="G_neg_Bact_CarbUptk_Porin"/>
</dbReference>
<protein>
    <submittedName>
        <fullName evidence="12">Outer membrane protein S</fullName>
    </submittedName>
</protein>
<evidence type="ECO:0000313" key="13">
    <source>
        <dbReference type="Proteomes" id="UP000318717"/>
    </source>
</evidence>
<dbReference type="GO" id="GO:0015288">
    <property type="term" value="F:porin activity"/>
    <property type="evidence" value="ECO:0007669"/>
    <property type="project" value="UniProtKB-KW"/>
</dbReference>
<dbReference type="SUPFAM" id="SSF56935">
    <property type="entry name" value="Porins"/>
    <property type="match status" value="1"/>
</dbReference>
<evidence type="ECO:0000256" key="5">
    <source>
        <dbReference type="ARBA" id="ARBA00022692"/>
    </source>
</evidence>
<evidence type="ECO:0000256" key="6">
    <source>
        <dbReference type="ARBA" id="ARBA00023065"/>
    </source>
</evidence>
<reference evidence="12 13" key="1">
    <citation type="submission" date="2019-06" db="EMBL/GenBank/DDBJ databases">
        <title>Whole genome shotgun sequence of Vibrio inusitatus NBRC 102082.</title>
        <authorList>
            <person name="Hosoyama A."/>
            <person name="Uohara A."/>
            <person name="Ohji S."/>
            <person name="Ichikawa N."/>
        </authorList>
    </citation>
    <scope>NUCLEOTIDE SEQUENCE [LARGE SCALE GENOMIC DNA]</scope>
    <source>
        <strain evidence="12 13">NBRC 102082</strain>
    </source>
</reference>
<accession>A0A4Y3I0L7</accession>
<keyword evidence="5" id="KW-0812">Transmembrane</keyword>
<dbReference type="PANTHER" id="PTHR38762">
    <property type="entry name" value="CRYPTIC OUTER MEMBRANE PORIN BGLH-RELATED"/>
    <property type="match status" value="1"/>
</dbReference>
<dbReference type="EMBL" id="BJLF01000025">
    <property type="protein sequence ID" value="GEA52785.1"/>
    <property type="molecule type" value="Genomic_DNA"/>
</dbReference>
<dbReference type="AlphaFoldDB" id="A0A4Y3I0L7"/>
<dbReference type="Gene3D" id="2.40.170.10">
    <property type="entry name" value="Porin, LamB type"/>
    <property type="match status" value="1"/>
</dbReference>
<dbReference type="GO" id="GO:0015144">
    <property type="term" value="F:carbohydrate transmembrane transporter activity"/>
    <property type="evidence" value="ECO:0007669"/>
    <property type="project" value="TreeGrafter"/>
</dbReference>
<feature type="signal peptide" evidence="11">
    <location>
        <begin position="1"/>
        <end position="24"/>
    </location>
</feature>
<evidence type="ECO:0000256" key="4">
    <source>
        <dbReference type="ARBA" id="ARBA00022452"/>
    </source>
</evidence>
<dbReference type="GO" id="GO:0046930">
    <property type="term" value="C:pore complex"/>
    <property type="evidence" value="ECO:0007669"/>
    <property type="project" value="UniProtKB-KW"/>
</dbReference>
<name>A0A4Y3I0L7_9VIBR</name>
<dbReference type="InterPro" id="IPR036998">
    <property type="entry name" value="Porin_LamB_sf"/>
</dbReference>
<dbReference type="PANTHER" id="PTHR38762:SF1">
    <property type="entry name" value="CRYPTIC OUTER MEMBRANE PORIN BGLH-RELATED"/>
    <property type="match status" value="1"/>
</dbReference>
<dbReference type="OrthoDB" id="106611at2"/>
<comment type="caution">
    <text evidence="12">The sequence shown here is derived from an EMBL/GenBank/DDBJ whole genome shotgun (WGS) entry which is preliminary data.</text>
</comment>
<keyword evidence="11" id="KW-0732">Signal</keyword>
<evidence type="ECO:0000256" key="8">
    <source>
        <dbReference type="ARBA" id="ARBA00023136"/>
    </source>
</evidence>
<dbReference type="Pfam" id="PF02264">
    <property type="entry name" value="LamB"/>
    <property type="match status" value="1"/>
</dbReference>
<organism evidence="12 13">
    <name type="scientific">Vibrio inusitatus NBRC 102082</name>
    <dbReference type="NCBI Taxonomy" id="1219070"/>
    <lineage>
        <taxon>Bacteria</taxon>
        <taxon>Pseudomonadati</taxon>
        <taxon>Pseudomonadota</taxon>
        <taxon>Gammaproteobacteria</taxon>
        <taxon>Vibrionales</taxon>
        <taxon>Vibrionaceae</taxon>
        <taxon>Vibrio</taxon>
    </lineage>
</organism>
<keyword evidence="3" id="KW-0813">Transport</keyword>
<dbReference type="InterPro" id="IPR003192">
    <property type="entry name" value="Porin_LamB"/>
</dbReference>
<comment type="similarity">
    <text evidence="2">Belongs to the porin LamB (TC 1.B.3) family.</text>
</comment>
<keyword evidence="13" id="KW-1185">Reference proteome</keyword>
<gene>
    <name evidence="12" type="ORF">VIN01S_35890</name>
</gene>
<keyword evidence="7" id="KW-0626">Porin</keyword>
<evidence type="ECO:0000313" key="12">
    <source>
        <dbReference type="EMBL" id="GEA52785.1"/>
    </source>
</evidence>
<feature type="coiled-coil region" evidence="10">
    <location>
        <begin position="21"/>
        <end position="48"/>
    </location>
</feature>
<dbReference type="GO" id="GO:0015774">
    <property type="term" value="P:polysaccharide transport"/>
    <property type="evidence" value="ECO:0007669"/>
    <property type="project" value="TreeGrafter"/>
</dbReference>
<keyword evidence="6" id="KW-0406">Ion transport</keyword>
<evidence type="ECO:0000256" key="1">
    <source>
        <dbReference type="ARBA" id="ARBA00004571"/>
    </source>
</evidence>
<evidence type="ECO:0000256" key="9">
    <source>
        <dbReference type="ARBA" id="ARBA00023237"/>
    </source>
</evidence>